<accession>A0A518DZY4</accession>
<dbReference type="Proteomes" id="UP000317648">
    <property type="component" value="Chromosome"/>
</dbReference>
<dbReference type="OrthoDB" id="528637at2"/>
<dbReference type="AlphaFoldDB" id="A0A518DZY4"/>
<evidence type="ECO:0000313" key="2">
    <source>
        <dbReference type="Proteomes" id="UP000317648"/>
    </source>
</evidence>
<evidence type="ECO:0000313" key="1">
    <source>
        <dbReference type="EMBL" id="QDU97397.1"/>
    </source>
</evidence>
<gene>
    <name evidence="1" type="ORF">Pla8534_52430</name>
</gene>
<organism evidence="1 2">
    <name type="scientific">Lignipirellula cremea</name>
    <dbReference type="NCBI Taxonomy" id="2528010"/>
    <lineage>
        <taxon>Bacteria</taxon>
        <taxon>Pseudomonadati</taxon>
        <taxon>Planctomycetota</taxon>
        <taxon>Planctomycetia</taxon>
        <taxon>Pirellulales</taxon>
        <taxon>Pirellulaceae</taxon>
        <taxon>Lignipirellula</taxon>
    </lineage>
</organism>
<dbReference type="KEGG" id="lcre:Pla8534_52430"/>
<dbReference type="RefSeq" id="WP_145056178.1">
    <property type="nucleotide sequence ID" value="NZ_CP036433.1"/>
</dbReference>
<name>A0A518DZY4_9BACT</name>
<sequence>MAITHVNRQGQTYYLHVGVTRTGKPQFYFSKSPEGTLADHLPEEFEIHTLPSGQVTVRRARPRIITDEELQVVERELAQAATGLRGYVERDGKILTVYAADVGGDMRELLQRFTPFATRESLEDIVSYSSRYEPVFRFVLSDAKKRRYQAQRYCFRGSIDDWIAIGVAGSLEDLARFFLRHIGKDSYYDLI</sequence>
<reference evidence="1 2" key="1">
    <citation type="submission" date="2019-02" db="EMBL/GenBank/DDBJ databases">
        <title>Deep-cultivation of Planctomycetes and their phenomic and genomic characterization uncovers novel biology.</title>
        <authorList>
            <person name="Wiegand S."/>
            <person name="Jogler M."/>
            <person name="Boedeker C."/>
            <person name="Pinto D."/>
            <person name="Vollmers J."/>
            <person name="Rivas-Marin E."/>
            <person name="Kohn T."/>
            <person name="Peeters S.H."/>
            <person name="Heuer A."/>
            <person name="Rast P."/>
            <person name="Oberbeckmann S."/>
            <person name="Bunk B."/>
            <person name="Jeske O."/>
            <person name="Meyerdierks A."/>
            <person name="Storesund J.E."/>
            <person name="Kallscheuer N."/>
            <person name="Luecker S."/>
            <person name="Lage O.M."/>
            <person name="Pohl T."/>
            <person name="Merkel B.J."/>
            <person name="Hornburger P."/>
            <person name="Mueller R.-W."/>
            <person name="Bruemmer F."/>
            <person name="Labrenz M."/>
            <person name="Spormann A.M."/>
            <person name="Op den Camp H."/>
            <person name="Overmann J."/>
            <person name="Amann R."/>
            <person name="Jetten M.S.M."/>
            <person name="Mascher T."/>
            <person name="Medema M.H."/>
            <person name="Devos D.P."/>
            <person name="Kaster A.-K."/>
            <person name="Ovreas L."/>
            <person name="Rohde M."/>
            <person name="Galperin M.Y."/>
            <person name="Jogler C."/>
        </authorList>
    </citation>
    <scope>NUCLEOTIDE SEQUENCE [LARGE SCALE GENOMIC DNA]</scope>
    <source>
        <strain evidence="1 2">Pla85_3_4</strain>
    </source>
</reference>
<proteinExistence type="predicted"/>
<keyword evidence="2" id="KW-1185">Reference proteome</keyword>
<dbReference type="EMBL" id="CP036433">
    <property type="protein sequence ID" value="QDU97397.1"/>
    <property type="molecule type" value="Genomic_DNA"/>
</dbReference>
<protein>
    <submittedName>
        <fullName evidence="1">Uncharacterized protein</fullName>
    </submittedName>
</protein>